<evidence type="ECO:0000313" key="2">
    <source>
        <dbReference type="Proteomes" id="UP000774326"/>
    </source>
</evidence>
<keyword evidence="2" id="KW-1185">Reference proteome</keyword>
<comment type="caution">
    <text evidence="1">The sequence shown here is derived from an EMBL/GenBank/DDBJ whole genome shotgun (WGS) entry which is preliminary data.</text>
</comment>
<accession>A0A9P8PQG1</accession>
<organism evidence="1 2">
    <name type="scientific">Wickerhamomyces pijperi</name>
    <name type="common">Yeast</name>
    <name type="synonym">Pichia pijperi</name>
    <dbReference type="NCBI Taxonomy" id="599730"/>
    <lineage>
        <taxon>Eukaryota</taxon>
        <taxon>Fungi</taxon>
        <taxon>Dikarya</taxon>
        <taxon>Ascomycota</taxon>
        <taxon>Saccharomycotina</taxon>
        <taxon>Saccharomycetes</taxon>
        <taxon>Phaffomycetales</taxon>
        <taxon>Wickerhamomycetaceae</taxon>
        <taxon>Wickerhamomyces</taxon>
    </lineage>
</organism>
<protein>
    <submittedName>
        <fullName evidence="1">Uncharacterized protein</fullName>
    </submittedName>
</protein>
<dbReference type="Proteomes" id="UP000774326">
    <property type="component" value="Unassembled WGS sequence"/>
</dbReference>
<dbReference type="AlphaFoldDB" id="A0A9P8PQG1"/>
<evidence type="ECO:0000313" key="1">
    <source>
        <dbReference type="EMBL" id="KAH3676331.1"/>
    </source>
</evidence>
<reference evidence="1" key="1">
    <citation type="journal article" date="2021" name="Open Biol.">
        <title>Shared evolutionary footprints suggest mitochondrial oxidative damage underlies multiple complex I losses in fungi.</title>
        <authorList>
            <person name="Schikora-Tamarit M.A."/>
            <person name="Marcet-Houben M."/>
            <person name="Nosek J."/>
            <person name="Gabaldon T."/>
        </authorList>
    </citation>
    <scope>NUCLEOTIDE SEQUENCE</scope>
    <source>
        <strain evidence="1">CBS2887</strain>
    </source>
</reference>
<sequence length="138" mass="15178">MRSCSKIESFWSLASTLLISSSTTSFNSSADSSLLLSLAFSLLNSSIPSKSNKVSWSVHVLFVISLNLSNLMKSEAWKLALNWPSLNTLEETEALDLRLWYLTSVESLPVILQVKFLVLALTVSFSCSFKATASCEES</sequence>
<reference evidence="1" key="2">
    <citation type="submission" date="2021-01" db="EMBL/GenBank/DDBJ databases">
        <authorList>
            <person name="Schikora-Tamarit M.A."/>
        </authorList>
    </citation>
    <scope>NUCLEOTIDE SEQUENCE</scope>
    <source>
        <strain evidence="1">CBS2887</strain>
    </source>
</reference>
<dbReference type="EMBL" id="JAEUBG010005289">
    <property type="protein sequence ID" value="KAH3676331.1"/>
    <property type="molecule type" value="Genomic_DNA"/>
</dbReference>
<proteinExistence type="predicted"/>
<gene>
    <name evidence="1" type="ORF">WICPIJ_009141</name>
</gene>
<name>A0A9P8PQG1_WICPI</name>